<dbReference type="PROSITE" id="PS51755">
    <property type="entry name" value="OMPR_PHOB"/>
    <property type="match status" value="1"/>
</dbReference>
<evidence type="ECO:0000256" key="2">
    <source>
        <dbReference type="ARBA" id="ARBA00022490"/>
    </source>
</evidence>
<organism evidence="12 13">
    <name type="scientific">Vibrio natriegens NBRC 15636 = ATCC 14048 = DSM 759</name>
    <dbReference type="NCBI Taxonomy" id="1219067"/>
    <lineage>
        <taxon>Bacteria</taxon>
        <taxon>Pseudomonadati</taxon>
        <taxon>Pseudomonadota</taxon>
        <taxon>Gammaproteobacteria</taxon>
        <taxon>Vibrionales</taxon>
        <taxon>Vibrionaceae</taxon>
        <taxon>Vibrio</taxon>
    </lineage>
</organism>
<comment type="subcellular location">
    <subcellularLocation>
        <location evidence="1">Cytoplasm</location>
    </subcellularLocation>
</comment>
<dbReference type="CDD" id="cd00383">
    <property type="entry name" value="trans_reg_C"/>
    <property type="match status" value="1"/>
</dbReference>
<dbReference type="GO" id="GO:0032993">
    <property type="term" value="C:protein-DNA complex"/>
    <property type="evidence" value="ECO:0007669"/>
    <property type="project" value="TreeGrafter"/>
</dbReference>
<keyword evidence="4" id="KW-0902">Two-component regulatory system</keyword>
<dbReference type="SUPFAM" id="SSF52172">
    <property type="entry name" value="CheY-like"/>
    <property type="match status" value="1"/>
</dbReference>
<dbReference type="KEGG" id="vna:PN96_19540"/>
<feature type="modified residue" description="4-aspartylphosphate" evidence="8">
    <location>
        <position position="59"/>
    </location>
</feature>
<dbReference type="Proteomes" id="UP000092741">
    <property type="component" value="Chromosome 2"/>
</dbReference>
<dbReference type="GeneID" id="70915033"/>
<evidence type="ECO:0000259" key="10">
    <source>
        <dbReference type="PROSITE" id="PS50110"/>
    </source>
</evidence>
<dbReference type="PROSITE" id="PS50110">
    <property type="entry name" value="RESPONSE_REGULATORY"/>
    <property type="match status" value="1"/>
</dbReference>
<accession>A0AAN0Y4W8</accession>
<evidence type="ECO:0000313" key="13">
    <source>
        <dbReference type="Proteomes" id="UP000092741"/>
    </source>
</evidence>
<dbReference type="GO" id="GO:0000976">
    <property type="term" value="F:transcription cis-regulatory region binding"/>
    <property type="evidence" value="ECO:0007669"/>
    <property type="project" value="TreeGrafter"/>
</dbReference>
<evidence type="ECO:0000256" key="7">
    <source>
        <dbReference type="ARBA" id="ARBA00023163"/>
    </source>
</evidence>
<sequence>MNSFDLHHGSILVVDDSDVTRETLVSYFKEEGYKVFSSETAEEAELILLDNDIDLVLLDIRLPGKDGLTLTRELRVKSEIGIILVTGRLDEIDRIIGLECGADEYVTKPFNPREILARSKNLVRRVKKLRTQEEEESTVNSSLLPVGNCSLDQHRRILTKADGEVVQLTEGEFQLLITLVEHAGKPMSRDQLLERLRNRSWTATDRTIDVLIGRIRKKIEDDICQPKWLITVHGVGYLFTPH</sequence>
<dbReference type="InterPro" id="IPR036388">
    <property type="entry name" value="WH-like_DNA-bd_sf"/>
</dbReference>
<dbReference type="Pfam" id="PF00486">
    <property type="entry name" value="Trans_reg_C"/>
    <property type="match status" value="1"/>
</dbReference>
<dbReference type="EMBL" id="CP016346">
    <property type="protein sequence ID" value="ANQ14082.1"/>
    <property type="molecule type" value="Genomic_DNA"/>
</dbReference>
<dbReference type="SMART" id="SM00448">
    <property type="entry name" value="REC"/>
    <property type="match status" value="1"/>
</dbReference>
<evidence type="ECO:0000256" key="3">
    <source>
        <dbReference type="ARBA" id="ARBA00022553"/>
    </source>
</evidence>
<keyword evidence="5" id="KW-0805">Transcription regulation</keyword>
<gene>
    <name evidence="12" type="ORF">BA890_15045</name>
</gene>
<evidence type="ECO:0000313" key="12">
    <source>
        <dbReference type="EMBL" id="ANQ14082.1"/>
    </source>
</evidence>
<evidence type="ECO:0000256" key="6">
    <source>
        <dbReference type="ARBA" id="ARBA00023125"/>
    </source>
</evidence>
<dbReference type="SUPFAM" id="SSF46894">
    <property type="entry name" value="C-terminal effector domain of the bipartite response regulators"/>
    <property type="match status" value="1"/>
</dbReference>
<dbReference type="InterPro" id="IPR016032">
    <property type="entry name" value="Sig_transdc_resp-reg_C-effctor"/>
</dbReference>
<evidence type="ECO:0000256" key="8">
    <source>
        <dbReference type="PROSITE-ProRule" id="PRU00169"/>
    </source>
</evidence>
<feature type="DNA-binding region" description="OmpR/PhoB-type" evidence="9">
    <location>
        <begin position="141"/>
        <end position="241"/>
    </location>
</feature>
<dbReference type="InterPro" id="IPR001867">
    <property type="entry name" value="OmpR/PhoB-type_DNA-bd"/>
</dbReference>
<proteinExistence type="predicted"/>
<dbReference type="RefSeq" id="WP_020333872.1">
    <property type="nucleotide sequence ID" value="NZ_ATFJ01000012.1"/>
</dbReference>
<evidence type="ECO:0000256" key="5">
    <source>
        <dbReference type="ARBA" id="ARBA00023015"/>
    </source>
</evidence>
<evidence type="ECO:0000259" key="11">
    <source>
        <dbReference type="PROSITE" id="PS51755"/>
    </source>
</evidence>
<dbReference type="InterPro" id="IPR011006">
    <property type="entry name" value="CheY-like_superfamily"/>
</dbReference>
<reference evidence="12 13" key="1">
    <citation type="submission" date="2016-07" db="EMBL/GenBank/DDBJ databases">
        <title>Developing Vibrio natriegens as a novel, fast-growing host for biotechnology.</title>
        <authorList>
            <person name="Weinstock M.T."/>
            <person name="Hesek E.D."/>
            <person name="Wilson C.M."/>
            <person name="Gibson D.G."/>
        </authorList>
    </citation>
    <scope>NUCLEOTIDE SEQUENCE [LARGE SCALE GENOMIC DNA]</scope>
    <source>
        <strain evidence="12 13">ATCC 14048</strain>
    </source>
</reference>
<evidence type="ECO:0000256" key="9">
    <source>
        <dbReference type="PROSITE-ProRule" id="PRU01091"/>
    </source>
</evidence>
<dbReference type="InterPro" id="IPR039420">
    <property type="entry name" value="WalR-like"/>
</dbReference>
<dbReference type="InterPro" id="IPR001789">
    <property type="entry name" value="Sig_transdc_resp-reg_receiver"/>
</dbReference>
<dbReference type="GO" id="GO:0006355">
    <property type="term" value="P:regulation of DNA-templated transcription"/>
    <property type="evidence" value="ECO:0007669"/>
    <property type="project" value="InterPro"/>
</dbReference>
<dbReference type="SMART" id="SM00862">
    <property type="entry name" value="Trans_reg_C"/>
    <property type="match status" value="1"/>
</dbReference>
<keyword evidence="7" id="KW-0804">Transcription</keyword>
<dbReference type="FunFam" id="1.10.10.10:FF:000099">
    <property type="entry name" value="Two-component system response regulator TorR"/>
    <property type="match status" value="1"/>
</dbReference>
<dbReference type="PANTHER" id="PTHR48111">
    <property type="entry name" value="REGULATOR OF RPOS"/>
    <property type="match status" value="1"/>
</dbReference>
<evidence type="ECO:0000256" key="4">
    <source>
        <dbReference type="ARBA" id="ARBA00023012"/>
    </source>
</evidence>
<dbReference type="GO" id="GO:0005829">
    <property type="term" value="C:cytosol"/>
    <property type="evidence" value="ECO:0007669"/>
    <property type="project" value="TreeGrafter"/>
</dbReference>
<keyword evidence="13" id="KW-1185">Reference proteome</keyword>
<dbReference type="GO" id="GO:0000156">
    <property type="term" value="F:phosphorelay response regulator activity"/>
    <property type="evidence" value="ECO:0007669"/>
    <property type="project" value="TreeGrafter"/>
</dbReference>
<feature type="domain" description="Response regulatory" evidence="10">
    <location>
        <begin position="10"/>
        <end position="123"/>
    </location>
</feature>
<protein>
    <submittedName>
        <fullName evidence="12">DNA-binding response regulator</fullName>
    </submittedName>
</protein>
<keyword evidence="6 9" id="KW-0238">DNA-binding</keyword>
<dbReference type="Gene3D" id="1.10.10.10">
    <property type="entry name" value="Winged helix-like DNA-binding domain superfamily/Winged helix DNA-binding domain"/>
    <property type="match status" value="1"/>
</dbReference>
<feature type="domain" description="OmpR/PhoB-type" evidence="11">
    <location>
        <begin position="141"/>
        <end position="241"/>
    </location>
</feature>
<keyword evidence="3 8" id="KW-0597">Phosphoprotein</keyword>
<dbReference type="Gene3D" id="6.10.250.690">
    <property type="match status" value="1"/>
</dbReference>
<dbReference type="AlphaFoldDB" id="A0AAN0Y4W8"/>
<evidence type="ECO:0000256" key="1">
    <source>
        <dbReference type="ARBA" id="ARBA00004496"/>
    </source>
</evidence>
<dbReference type="PANTHER" id="PTHR48111:SF58">
    <property type="entry name" value="TORCAD OPERON TRANSCRIPTIONAL REGULATORY PROTEIN TORR"/>
    <property type="match status" value="1"/>
</dbReference>
<dbReference type="Gene3D" id="3.40.50.2300">
    <property type="match status" value="1"/>
</dbReference>
<dbReference type="Pfam" id="PF00072">
    <property type="entry name" value="Response_reg"/>
    <property type="match status" value="1"/>
</dbReference>
<name>A0AAN0Y4W8_VIBNA</name>
<keyword evidence="2" id="KW-0963">Cytoplasm</keyword>